<protein>
    <submittedName>
        <fullName evidence="2">Uncharacterized protein</fullName>
    </submittedName>
</protein>
<sequence>MHRRRGNALAVVKFVLRVFVLPLLIWRALRREVFLFAGIRPRVRRQLNYSLCALAHGMRRQETMHV</sequence>
<keyword evidence="1" id="KW-0812">Transmembrane</keyword>
<keyword evidence="1" id="KW-0472">Membrane</keyword>
<name>A0A3B0SR56_9ZZZZ</name>
<evidence type="ECO:0000313" key="2">
    <source>
        <dbReference type="EMBL" id="VAW08335.1"/>
    </source>
</evidence>
<proteinExistence type="predicted"/>
<dbReference type="EMBL" id="UOEH01000652">
    <property type="protein sequence ID" value="VAW08335.1"/>
    <property type="molecule type" value="Genomic_DNA"/>
</dbReference>
<feature type="transmembrane region" description="Helical" evidence="1">
    <location>
        <begin position="6"/>
        <end position="26"/>
    </location>
</feature>
<keyword evidence="1" id="KW-1133">Transmembrane helix</keyword>
<gene>
    <name evidence="2" type="ORF">MNBD_ALPHA05-1620</name>
</gene>
<reference evidence="2" key="1">
    <citation type="submission" date="2018-06" db="EMBL/GenBank/DDBJ databases">
        <authorList>
            <person name="Zhirakovskaya E."/>
        </authorList>
    </citation>
    <scope>NUCLEOTIDE SEQUENCE</scope>
</reference>
<dbReference type="AlphaFoldDB" id="A0A3B0SR56"/>
<evidence type="ECO:0000256" key="1">
    <source>
        <dbReference type="SAM" id="Phobius"/>
    </source>
</evidence>
<organism evidence="2">
    <name type="scientific">hydrothermal vent metagenome</name>
    <dbReference type="NCBI Taxonomy" id="652676"/>
    <lineage>
        <taxon>unclassified sequences</taxon>
        <taxon>metagenomes</taxon>
        <taxon>ecological metagenomes</taxon>
    </lineage>
</organism>
<accession>A0A3B0SR56</accession>